<dbReference type="InterPro" id="IPR036525">
    <property type="entry name" value="Tubulin/FtsZ_GTPase_sf"/>
</dbReference>
<dbReference type="AlphaFoldDB" id="A0A5K1VKE1"/>
<gene>
    <name evidence="13" type="ORF">CL6EHI_008240</name>
</gene>
<evidence type="ECO:0000256" key="1">
    <source>
        <dbReference type="ARBA" id="ARBA00004079"/>
    </source>
</evidence>
<keyword evidence="6" id="KW-0493">Microtubule</keyword>
<reference evidence="13 14" key="1">
    <citation type="submission" date="2016-05" db="EMBL/GenBank/DDBJ databases">
        <title>First whole genome sequencing of Entamoeba histolytica HM1:IMSS-clone-6.</title>
        <authorList>
            <person name="Mukherjee Avik.K."/>
            <person name="Izumyama S."/>
            <person name="Nakada-Tsukui K."/>
            <person name="Nozaki T."/>
        </authorList>
    </citation>
    <scope>NUCLEOTIDE SEQUENCE [LARGE SCALE GENOMIC DNA]</scope>
    <source>
        <strain evidence="13 14">HM1:IMSS clone 6</strain>
    </source>
</reference>
<dbReference type="Pfam" id="PF03953">
    <property type="entry name" value="Tubulin_C"/>
    <property type="match status" value="1"/>
</dbReference>
<dbReference type="Gene3D" id="3.30.1330.20">
    <property type="entry name" value="Tubulin/FtsZ, C-terminal domain"/>
    <property type="match status" value="1"/>
</dbReference>
<dbReference type="VEuPathDB" id="AmoebaDB:EHI5A_150010"/>
<evidence type="ECO:0000259" key="11">
    <source>
        <dbReference type="SMART" id="SM00864"/>
    </source>
</evidence>
<dbReference type="VEuPathDB" id="AmoebaDB:EHI8A_121620"/>
<dbReference type="InterPro" id="IPR008280">
    <property type="entry name" value="Tub_FtsZ_C"/>
</dbReference>
<feature type="domain" description="Tubulin/FtsZ GTPase" evidence="11">
    <location>
        <begin position="47"/>
        <end position="242"/>
    </location>
</feature>
<evidence type="ECO:0000256" key="8">
    <source>
        <dbReference type="ARBA" id="ARBA00023134"/>
    </source>
</evidence>
<dbReference type="FunFam" id="3.40.50.1440:FF:000041">
    <property type="entry name" value="Tubulin gamma chain"/>
    <property type="match status" value="1"/>
</dbReference>
<dbReference type="Proteomes" id="UP000078387">
    <property type="component" value="Unassembled WGS sequence"/>
</dbReference>
<comment type="function">
    <text evidence="1">Tubulin is the major constituent of microtubules. The gamma chain is found at microtubule organizing centers (MTOC) such as the spindle poles or the centrosome, suggesting that it is involved in the minus-end nucleation of microtubule assembly.</text>
</comment>
<dbReference type="InterPro" id="IPR018316">
    <property type="entry name" value="Tubulin/FtsZ_2-layer-sand-dom"/>
</dbReference>
<dbReference type="GO" id="GO:0031122">
    <property type="term" value="P:cytoplasmic microtubule organization"/>
    <property type="evidence" value="ECO:0007669"/>
    <property type="project" value="InterPro"/>
</dbReference>
<dbReference type="SUPFAM" id="SSF52490">
    <property type="entry name" value="Tubulin nucleotide-binding domain-like"/>
    <property type="match status" value="1"/>
</dbReference>
<dbReference type="SUPFAM" id="SSF55307">
    <property type="entry name" value="Tubulin C-terminal domain-like"/>
    <property type="match status" value="1"/>
</dbReference>
<evidence type="ECO:0000256" key="9">
    <source>
        <dbReference type="ARBA" id="ARBA00023212"/>
    </source>
</evidence>
<keyword evidence="8" id="KW-0342">GTP-binding</keyword>
<evidence type="ECO:0000259" key="12">
    <source>
        <dbReference type="SMART" id="SM00865"/>
    </source>
</evidence>
<name>A0A5K1VKE1_ENTHI</name>
<dbReference type="InterPro" id="IPR002454">
    <property type="entry name" value="Gamma_tubulin"/>
</dbReference>
<dbReference type="GO" id="GO:0007020">
    <property type="term" value="P:microtubule nucleation"/>
    <property type="evidence" value="ECO:0007669"/>
    <property type="project" value="InterPro"/>
</dbReference>
<evidence type="ECO:0000256" key="10">
    <source>
        <dbReference type="ARBA" id="ARBA00033229"/>
    </source>
</evidence>
<dbReference type="SMART" id="SM00864">
    <property type="entry name" value="Tubulin"/>
    <property type="match status" value="1"/>
</dbReference>
<dbReference type="InterPro" id="IPR037103">
    <property type="entry name" value="Tubulin/FtsZ-like_C"/>
</dbReference>
<dbReference type="SMR" id="A0A5K1VKE1"/>
<evidence type="ECO:0000256" key="3">
    <source>
        <dbReference type="ARBA" id="ARBA00009636"/>
    </source>
</evidence>
<dbReference type="CDD" id="cd02188">
    <property type="entry name" value="gamma_tubulin"/>
    <property type="match status" value="1"/>
</dbReference>
<dbReference type="Pfam" id="PF00091">
    <property type="entry name" value="Tubulin"/>
    <property type="match status" value="1"/>
</dbReference>
<accession>A0A5K1VKE1</accession>
<protein>
    <recommendedName>
        <fullName evidence="4">Tubulin gamma chain</fullName>
    </recommendedName>
    <alternativeName>
        <fullName evidence="10">Gamma-tubulin</fullName>
    </alternativeName>
</protein>
<dbReference type="GO" id="GO:0005525">
    <property type="term" value="F:GTP binding"/>
    <property type="evidence" value="ECO:0007669"/>
    <property type="project" value="UniProtKB-KW"/>
</dbReference>
<organism evidence="13 14">
    <name type="scientific">Entamoeba histolytica</name>
    <dbReference type="NCBI Taxonomy" id="5759"/>
    <lineage>
        <taxon>Eukaryota</taxon>
        <taxon>Amoebozoa</taxon>
        <taxon>Evosea</taxon>
        <taxon>Archamoebae</taxon>
        <taxon>Mastigamoebida</taxon>
        <taxon>Entamoebidae</taxon>
        <taxon>Entamoeba</taxon>
    </lineage>
</organism>
<comment type="subcellular location">
    <subcellularLocation>
        <location evidence="2">Cytoplasm</location>
        <location evidence="2">Cytoskeleton</location>
        <location evidence="2">Microtubule organizing center</location>
        <location evidence="2">Centrosome</location>
    </subcellularLocation>
</comment>
<dbReference type="PRINTS" id="PR01161">
    <property type="entry name" value="TUBULIN"/>
</dbReference>
<dbReference type="VEuPathDB" id="AmoebaDB:EHI_008240"/>
<comment type="caution">
    <text evidence="13">The sequence shown here is derived from an EMBL/GenBank/DDBJ whole genome shotgun (WGS) entry which is preliminary data.</text>
</comment>
<keyword evidence="5" id="KW-0963">Cytoplasm</keyword>
<keyword evidence="9" id="KW-0206">Cytoskeleton</keyword>
<dbReference type="InterPro" id="IPR003008">
    <property type="entry name" value="Tubulin_FtsZ_GTPase"/>
</dbReference>
<evidence type="ECO:0000256" key="6">
    <source>
        <dbReference type="ARBA" id="ARBA00022701"/>
    </source>
</evidence>
<dbReference type="GO" id="GO:0000930">
    <property type="term" value="C:gamma-tubulin complex"/>
    <property type="evidence" value="ECO:0007669"/>
    <property type="project" value="InterPro"/>
</dbReference>
<dbReference type="SMART" id="SM00865">
    <property type="entry name" value="Tubulin_C"/>
    <property type="match status" value="1"/>
</dbReference>
<dbReference type="InterPro" id="IPR000217">
    <property type="entry name" value="Tubulin"/>
</dbReference>
<sequence length="452" mass="52074">MPREIITLNVGQCGNQLGSEFFKKICSEHGILPDGSLSTNEFIDDRKDVFFYQADDQRYVPRSINIDLEPRVLDSIRTSEWSNFYNPENFIIPTNNGAGNSWANGYYTTEKMSEIEEIIDREVEHCDSLEGFFFCHSICGGTGSGLGSKIMEMISEKYPKNILTSFSVMVKENPDVVVSPYNSILTLRRLITECQSVVVFDNSALADITHTQFGVDEATVFDMNSIISSSMSAFTANLRFPSTLYNSLNSLMIHLCPSRFSHFLMTSYTPLRQVNQISSRTSAIDVMKRLIQPQNIMARTRLKEGKYISMCDFFQGDVSYDEINEALQRFTDRRLAEFVPWNKEAIKVVHTRVSPLVKRGNRMSGMLLANNTSIRYYFQDILKAFDQMFKKRVYLESYREQFHDNFQEFEESKEIVKCVIEEYAKAESIEYSDYSYPIHKYLKGIAKEKIAE</sequence>
<dbReference type="Gene3D" id="3.40.50.1440">
    <property type="entry name" value="Tubulin/FtsZ, GTPase domain"/>
    <property type="match status" value="1"/>
</dbReference>
<comment type="similarity">
    <text evidence="3">Belongs to the tubulin family.</text>
</comment>
<dbReference type="VEuPathDB" id="AmoebaDB:KM1_191480"/>
<feature type="domain" description="Tubulin/FtsZ 2-layer sandwich" evidence="12">
    <location>
        <begin position="244"/>
        <end position="383"/>
    </location>
</feature>
<dbReference type="OMA" id="HRYISIL"/>
<dbReference type="GO" id="GO:0005874">
    <property type="term" value="C:microtubule"/>
    <property type="evidence" value="ECO:0007669"/>
    <property type="project" value="UniProtKB-KW"/>
</dbReference>
<dbReference type="VEuPathDB" id="AmoebaDB:EHI7A_112330"/>
<proteinExistence type="inferred from homology"/>
<dbReference type="InterPro" id="IPR023123">
    <property type="entry name" value="Tubulin_C"/>
</dbReference>
<evidence type="ECO:0000256" key="2">
    <source>
        <dbReference type="ARBA" id="ARBA00004300"/>
    </source>
</evidence>
<evidence type="ECO:0000313" key="13">
    <source>
        <dbReference type="EMBL" id="GAT93853.1"/>
    </source>
</evidence>
<dbReference type="EMBL" id="BDEQ01000001">
    <property type="protein sequence ID" value="GAT93853.1"/>
    <property type="molecule type" value="Genomic_DNA"/>
</dbReference>
<evidence type="ECO:0000256" key="5">
    <source>
        <dbReference type="ARBA" id="ARBA00022490"/>
    </source>
</evidence>
<dbReference type="GO" id="GO:0005813">
    <property type="term" value="C:centrosome"/>
    <property type="evidence" value="ECO:0007669"/>
    <property type="project" value="UniProtKB-SubCell"/>
</dbReference>
<dbReference type="PANTHER" id="PTHR11588">
    <property type="entry name" value="TUBULIN"/>
    <property type="match status" value="1"/>
</dbReference>
<dbReference type="PRINTS" id="PR01164">
    <property type="entry name" value="GAMMATUBULIN"/>
</dbReference>
<keyword evidence="7" id="KW-0547">Nucleotide-binding</keyword>
<evidence type="ECO:0000313" key="14">
    <source>
        <dbReference type="Proteomes" id="UP000078387"/>
    </source>
</evidence>
<dbReference type="Gene3D" id="1.10.287.600">
    <property type="entry name" value="Helix hairpin bin"/>
    <property type="match status" value="1"/>
</dbReference>
<evidence type="ECO:0000256" key="4">
    <source>
        <dbReference type="ARBA" id="ARBA00018848"/>
    </source>
</evidence>
<evidence type="ECO:0000256" key="7">
    <source>
        <dbReference type="ARBA" id="ARBA00022741"/>
    </source>
</evidence>